<evidence type="ECO:0000313" key="7">
    <source>
        <dbReference type="Proteomes" id="UP001155587"/>
    </source>
</evidence>
<dbReference type="RefSeq" id="WP_265675265.1">
    <property type="nucleotide sequence ID" value="NZ_JAKRRY010000014.1"/>
</dbReference>
<dbReference type="Proteomes" id="UP001155587">
    <property type="component" value="Unassembled WGS sequence"/>
</dbReference>
<feature type="transmembrane region" description="Helical" evidence="4">
    <location>
        <begin position="226"/>
        <end position="248"/>
    </location>
</feature>
<reference evidence="6" key="1">
    <citation type="submission" date="2022-02" db="EMBL/GenBank/DDBJ databases">
        <title>Vibrio sp. nov, a new bacterium isolated from seawater.</title>
        <authorList>
            <person name="Yuan Y."/>
        </authorList>
    </citation>
    <scope>NUCLEOTIDE SEQUENCE</scope>
    <source>
        <strain evidence="6">ZSDZ65</strain>
    </source>
</reference>
<feature type="transmembrane region" description="Helical" evidence="4">
    <location>
        <begin position="12"/>
        <end position="31"/>
    </location>
</feature>
<evidence type="ECO:0000256" key="3">
    <source>
        <dbReference type="SAM" id="MobiDB-lite"/>
    </source>
</evidence>
<keyword evidence="1" id="KW-0902">Two-component regulatory system</keyword>
<feature type="region of interest" description="Disordered" evidence="3">
    <location>
        <begin position="315"/>
        <end position="351"/>
    </location>
</feature>
<dbReference type="SUPFAM" id="SSF47226">
    <property type="entry name" value="Histidine-containing phosphotransfer domain, HPT domain"/>
    <property type="match status" value="1"/>
</dbReference>
<keyword evidence="4" id="KW-1133">Transmembrane helix</keyword>
<dbReference type="InterPro" id="IPR008207">
    <property type="entry name" value="Sig_transdc_His_kin_Hpt_dom"/>
</dbReference>
<dbReference type="GO" id="GO:0000160">
    <property type="term" value="P:phosphorelay signal transduction system"/>
    <property type="evidence" value="ECO:0007669"/>
    <property type="project" value="UniProtKB-KW"/>
</dbReference>
<dbReference type="CDD" id="cd00088">
    <property type="entry name" value="HPT"/>
    <property type="match status" value="1"/>
</dbReference>
<gene>
    <name evidence="6" type="ORF">MD535_12025</name>
</gene>
<evidence type="ECO:0000259" key="5">
    <source>
        <dbReference type="PROSITE" id="PS50894"/>
    </source>
</evidence>
<evidence type="ECO:0000256" key="2">
    <source>
        <dbReference type="PROSITE-ProRule" id="PRU00110"/>
    </source>
</evidence>
<dbReference type="InterPro" id="IPR036641">
    <property type="entry name" value="HPT_dom_sf"/>
</dbReference>
<comment type="caution">
    <text evidence="6">The sequence shown here is derived from an EMBL/GenBank/DDBJ whole genome shotgun (WGS) entry which is preliminary data.</text>
</comment>
<organism evidence="6 7">
    <name type="scientific">Vibrio qingdaonensis</name>
    <dbReference type="NCBI Taxonomy" id="2829491"/>
    <lineage>
        <taxon>Bacteria</taxon>
        <taxon>Pseudomonadati</taxon>
        <taxon>Pseudomonadota</taxon>
        <taxon>Gammaproteobacteria</taxon>
        <taxon>Vibrionales</taxon>
        <taxon>Vibrionaceae</taxon>
        <taxon>Vibrio</taxon>
    </lineage>
</organism>
<proteinExistence type="predicted"/>
<feature type="compositionally biased region" description="Polar residues" evidence="3">
    <location>
        <begin position="324"/>
        <end position="346"/>
    </location>
</feature>
<protein>
    <submittedName>
        <fullName evidence="6">Hpt domain-containing protein</fullName>
    </submittedName>
</protein>
<dbReference type="EMBL" id="JAKRRY010000014">
    <property type="protein sequence ID" value="MCW8346725.1"/>
    <property type="molecule type" value="Genomic_DNA"/>
</dbReference>
<feature type="domain" description="HPt" evidence="5">
    <location>
        <begin position="395"/>
        <end position="489"/>
    </location>
</feature>
<sequence>MLKYRKSLFRATIFTLFVWAIVVAVVLRVSFKEDQATKLVDEISISIDKLRQVLFIPQPYRSKVTQQIELDLQIIYAQTMQLKALTQSDMSSDFTHMVYLLERFVEQSEQLSHDETRLQAFVSNMSVGLPALTPEGQRLSHKLSSIVLETLFNDAMEARQVYLKLESIQQSAYKLPLQDQQALLLLNSKASVLLAQSANTAFLLDRVVNHPVVNELAQRRLQSETYLGHQLVIISVSSLLALLILVFISARMVRIGKLDLLSLRSSKRGGSESLAEERTVKEPLSGHVEGSSKALIPEALTPKAATHDTALLSEVSNGHDVTRAKNNSTTAECTSETDSNSTSFTESDNELVAPETLRAEQVATEALTEQALNKATSEEIVNTAVINFAMMLNTLDGDKESVLMLLEVFISEHRDDVKRLQALLDKDHESATRIAHTLKGVSGSIYAGALHQVSSEVEKKLKQAEVVPNELIETLSEKLSRAVESAEAYIKREQS</sequence>
<name>A0A9X3CQF6_9VIBR</name>
<evidence type="ECO:0000313" key="6">
    <source>
        <dbReference type="EMBL" id="MCW8346725.1"/>
    </source>
</evidence>
<dbReference type="GO" id="GO:0004672">
    <property type="term" value="F:protein kinase activity"/>
    <property type="evidence" value="ECO:0007669"/>
    <property type="project" value="UniProtKB-ARBA"/>
</dbReference>
<feature type="modified residue" description="Phosphohistidine" evidence="2">
    <location>
        <position position="436"/>
    </location>
</feature>
<keyword evidence="4" id="KW-0472">Membrane</keyword>
<keyword evidence="4" id="KW-0812">Transmembrane</keyword>
<accession>A0A9X3CQF6</accession>
<evidence type="ECO:0000256" key="4">
    <source>
        <dbReference type="SAM" id="Phobius"/>
    </source>
</evidence>
<dbReference type="Gene3D" id="1.20.120.160">
    <property type="entry name" value="HPT domain"/>
    <property type="match status" value="1"/>
</dbReference>
<keyword evidence="7" id="KW-1185">Reference proteome</keyword>
<evidence type="ECO:0000256" key="1">
    <source>
        <dbReference type="ARBA" id="ARBA00023012"/>
    </source>
</evidence>
<dbReference type="PROSITE" id="PS50894">
    <property type="entry name" value="HPT"/>
    <property type="match status" value="1"/>
</dbReference>
<feature type="region of interest" description="Disordered" evidence="3">
    <location>
        <begin position="271"/>
        <end position="291"/>
    </location>
</feature>
<dbReference type="AlphaFoldDB" id="A0A9X3CQF6"/>
<dbReference type="Pfam" id="PF01627">
    <property type="entry name" value="Hpt"/>
    <property type="match status" value="1"/>
</dbReference>
<keyword evidence="2" id="KW-0597">Phosphoprotein</keyword>